<organism evidence="1 2">
    <name type="scientific">Halovulum marinum</name>
    <dbReference type="NCBI Taxonomy" id="2662447"/>
    <lineage>
        <taxon>Bacteria</taxon>
        <taxon>Pseudomonadati</taxon>
        <taxon>Pseudomonadota</taxon>
        <taxon>Alphaproteobacteria</taxon>
        <taxon>Rhodobacterales</taxon>
        <taxon>Paracoccaceae</taxon>
        <taxon>Halovulum</taxon>
    </lineage>
</organism>
<dbReference type="AlphaFoldDB" id="A0A6L5YY33"/>
<keyword evidence="2" id="KW-1185">Reference proteome</keyword>
<evidence type="ECO:0000313" key="2">
    <source>
        <dbReference type="Proteomes" id="UP000474957"/>
    </source>
</evidence>
<reference evidence="1 2" key="1">
    <citation type="submission" date="2019-10" db="EMBL/GenBank/DDBJ databases">
        <title>Cognatihalovulum marinum gen. nov. sp. nov., a new member of the family Rhodobacteraceae isolated from deep seawater of the Northwest Indian Ocean.</title>
        <authorList>
            <person name="Ruan C."/>
            <person name="Wang J."/>
            <person name="Zheng X."/>
            <person name="Song L."/>
            <person name="Zhu Y."/>
            <person name="Huang Y."/>
            <person name="Lu Z."/>
            <person name="Du W."/>
            <person name="Huang L."/>
            <person name="Dai X."/>
        </authorList>
    </citation>
    <scope>NUCLEOTIDE SEQUENCE [LARGE SCALE GENOMIC DNA]</scope>
    <source>
        <strain evidence="1 2">2CG4</strain>
    </source>
</reference>
<comment type="caution">
    <text evidence="1">The sequence shown here is derived from an EMBL/GenBank/DDBJ whole genome shotgun (WGS) entry which is preliminary data.</text>
</comment>
<sequence length="124" mass="13681">MLALSLTLATPALSQDADPQDEPRGRPLDSILEMFVDRTEKAMRGMVDEIEPELNALLEEMGPEMERLMGAIVPELQKLADTVGGLANYEMPEVLPNGDIIIRRKKDAPPLPEGLIDEDESIDL</sequence>
<gene>
    <name evidence="1" type="ORF">GE300_03040</name>
</gene>
<protein>
    <recommendedName>
        <fullName evidence="3">AAA+ family ATPase</fullName>
    </recommendedName>
</protein>
<name>A0A6L5YY33_9RHOB</name>
<evidence type="ECO:0008006" key="3">
    <source>
        <dbReference type="Google" id="ProtNLM"/>
    </source>
</evidence>
<evidence type="ECO:0000313" key="1">
    <source>
        <dbReference type="EMBL" id="MSU88594.1"/>
    </source>
</evidence>
<accession>A0A6L5YY33</accession>
<proteinExistence type="predicted"/>
<dbReference type="RefSeq" id="WP_154444700.1">
    <property type="nucleotide sequence ID" value="NZ_WIND01000001.1"/>
</dbReference>
<dbReference type="Proteomes" id="UP000474957">
    <property type="component" value="Unassembled WGS sequence"/>
</dbReference>
<dbReference type="EMBL" id="WIND01000001">
    <property type="protein sequence ID" value="MSU88594.1"/>
    <property type="molecule type" value="Genomic_DNA"/>
</dbReference>